<dbReference type="PANTHER" id="PTHR21047:SF2">
    <property type="entry name" value="THYMIDINE DIPHOSPHO-4-KETO-RHAMNOSE 3,5-EPIMERASE"/>
    <property type="match status" value="1"/>
</dbReference>
<evidence type="ECO:0000313" key="6">
    <source>
        <dbReference type="EMBL" id="BCU07307.1"/>
    </source>
</evidence>
<dbReference type="EMBL" id="AP024563">
    <property type="protein sequence ID" value="BCU07307.1"/>
    <property type="molecule type" value="Genomic_DNA"/>
</dbReference>
<organism evidence="6 7">
    <name type="scientific">Allochromatium tepidum</name>
    <dbReference type="NCBI Taxonomy" id="553982"/>
    <lineage>
        <taxon>Bacteria</taxon>
        <taxon>Pseudomonadati</taxon>
        <taxon>Pseudomonadota</taxon>
        <taxon>Gammaproteobacteria</taxon>
        <taxon>Chromatiales</taxon>
        <taxon>Chromatiaceae</taxon>
        <taxon>Allochromatium</taxon>
    </lineage>
</organism>
<dbReference type="InterPro" id="IPR011051">
    <property type="entry name" value="RmlC_Cupin_sf"/>
</dbReference>
<dbReference type="SUPFAM" id="SSF51182">
    <property type="entry name" value="RmlC-like cupins"/>
    <property type="match status" value="1"/>
</dbReference>
<dbReference type="Pfam" id="PF00908">
    <property type="entry name" value="dTDP_sugar_isom"/>
    <property type="match status" value="1"/>
</dbReference>
<protein>
    <recommendedName>
        <fullName evidence="4 5">dTDP-4-dehydrorhamnose 3,5-epimerase</fullName>
        <ecNumber evidence="3 5">5.1.3.13</ecNumber>
    </recommendedName>
    <alternativeName>
        <fullName evidence="5">Thymidine diphospho-4-keto-rhamnose 3,5-epimerase</fullName>
    </alternativeName>
</protein>
<dbReference type="NCBIfam" id="TIGR01221">
    <property type="entry name" value="rmlC"/>
    <property type="match status" value="1"/>
</dbReference>
<comment type="catalytic activity">
    <reaction evidence="1 5">
        <text>dTDP-4-dehydro-6-deoxy-alpha-D-glucose = dTDP-4-dehydro-beta-L-rhamnose</text>
        <dbReference type="Rhea" id="RHEA:16969"/>
        <dbReference type="ChEBI" id="CHEBI:57649"/>
        <dbReference type="ChEBI" id="CHEBI:62830"/>
        <dbReference type="EC" id="5.1.3.13"/>
    </reaction>
</comment>
<comment type="subunit">
    <text evidence="5">Homodimer.</text>
</comment>
<dbReference type="Gene3D" id="2.60.120.10">
    <property type="entry name" value="Jelly Rolls"/>
    <property type="match status" value="1"/>
</dbReference>
<evidence type="ECO:0000256" key="1">
    <source>
        <dbReference type="ARBA" id="ARBA00001298"/>
    </source>
</evidence>
<dbReference type="PANTHER" id="PTHR21047">
    <property type="entry name" value="DTDP-6-DEOXY-D-GLUCOSE-3,5 EPIMERASE"/>
    <property type="match status" value="1"/>
</dbReference>
<comment type="pathway">
    <text evidence="5">Carbohydrate biosynthesis; dTDP-L-rhamnose biosynthesis.</text>
</comment>
<dbReference type="EC" id="5.1.3.13" evidence="3 5"/>
<gene>
    <name evidence="6" type="primary">rmlC_1</name>
    <name evidence="6" type="ORF">Atep_19840</name>
</gene>
<proteinExistence type="inferred from homology"/>
<reference evidence="6 7" key="1">
    <citation type="submission" date="2021-04" db="EMBL/GenBank/DDBJ databases">
        <title>Complete genome sequencing of Allochromatium tepidum strain NZ.</title>
        <authorList>
            <person name="Tsukatani Y."/>
            <person name="Mori H."/>
        </authorList>
    </citation>
    <scope>NUCLEOTIDE SEQUENCE [LARGE SCALE GENOMIC DNA]</scope>
    <source>
        <strain evidence="6 7">NZ</strain>
    </source>
</reference>
<accession>A0ABM7QN93</accession>
<keyword evidence="7" id="KW-1185">Reference proteome</keyword>
<name>A0ABM7QN93_9GAMM</name>
<sequence>MSQRLRLRSTALDGVVVVERRPIVDERGWFERLFCARELESLTGGKPIVQINRSLTYRRGTVRGLHYQRPPHAEVKLVTCLRGEIFDVAVDLRAGSPTFLQWHGERLSAGDGQMLVVPEGCAHGFQALSDDAELFYLNTAEYAPASEAGLHPEDPRLAIAWPLAITVLSPRDRVHPSISASFEGLQLGMNRTGNTIADDEP</sequence>
<evidence type="ECO:0000313" key="7">
    <source>
        <dbReference type="Proteomes" id="UP000680679"/>
    </source>
</evidence>
<dbReference type="CDD" id="cd00438">
    <property type="entry name" value="cupin_RmlC"/>
    <property type="match status" value="1"/>
</dbReference>
<evidence type="ECO:0000256" key="5">
    <source>
        <dbReference type="RuleBase" id="RU364069"/>
    </source>
</evidence>
<comment type="function">
    <text evidence="2 5">Catalyzes the epimerization of the C3' and C5'positions of dTDP-6-deoxy-D-xylo-4-hexulose, forming dTDP-6-deoxy-L-lyxo-4-hexulose.</text>
</comment>
<dbReference type="InterPro" id="IPR014710">
    <property type="entry name" value="RmlC-like_jellyroll"/>
</dbReference>
<comment type="similarity">
    <text evidence="5">Belongs to the dTDP-4-dehydrorhamnose 3,5-epimerase family.</text>
</comment>
<dbReference type="Proteomes" id="UP000680679">
    <property type="component" value="Chromosome"/>
</dbReference>
<evidence type="ECO:0000256" key="4">
    <source>
        <dbReference type="ARBA" id="ARBA00019595"/>
    </source>
</evidence>
<evidence type="ECO:0000256" key="3">
    <source>
        <dbReference type="ARBA" id="ARBA00012098"/>
    </source>
</evidence>
<evidence type="ECO:0000256" key="2">
    <source>
        <dbReference type="ARBA" id="ARBA00001997"/>
    </source>
</evidence>
<keyword evidence="5" id="KW-0413">Isomerase</keyword>
<dbReference type="InterPro" id="IPR000888">
    <property type="entry name" value="RmlC-like"/>
</dbReference>